<dbReference type="InterPro" id="IPR018524">
    <property type="entry name" value="DNA/RNA_endonuclease_AS"/>
</dbReference>
<keyword evidence="3" id="KW-1185">Reference proteome</keyword>
<dbReference type="Proteomes" id="UP001165270">
    <property type="component" value="Unassembled WGS sequence"/>
</dbReference>
<dbReference type="Pfam" id="PF07969">
    <property type="entry name" value="Amidohydro_3"/>
    <property type="match status" value="1"/>
</dbReference>
<evidence type="ECO:0000313" key="2">
    <source>
        <dbReference type="EMBL" id="MCI3238907.1"/>
    </source>
</evidence>
<name>A0ABS9X9Y6_9ACTN</name>
<dbReference type="PANTHER" id="PTHR22642:SF21">
    <property type="entry name" value="PERIPLASMIC PROTEIN"/>
    <property type="match status" value="1"/>
</dbReference>
<proteinExistence type="predicted"/>
<gene>
    <name evidence="2" type="ORF">MQN93_04125</name>
</gene>
<evidence type="ECO:0000313" key="3">
    <source>
        <dbReference type="Proteomes" id="UP001165270"/>
    </source>
</evidence>
<dbReference type="PROSITE" id="PS01070">
    <property type="entry name" value="NUCLEASE_NON_SPEC"/>
    <property type="match status" value="1"/>
</dbReference>
<dbReference type="Gene3D" id="3.10.310.70">
    <property type="match status" value="1"/>
</dbReference>
<dbReference type="Gene3D" id="2.30.40.10">
    <property type="entry name" value="Urease, subunit C, domain 1"/>
    <property type="match status" value="1"/>
</dbReference>
<dbReference type="InterPro" id="IPR013108">
    <property type="entry name" value="Amidohydro_3"/>
</dbReference>
<dbReference type="Gene3D" id="3.20.20.140">
    <property type="entry name" value="Metal-dependent hydrolases"/>
    <property type="match status" value="1"/>
</dbReference>
<dbReference type="CDD" id="cd01300">
    <property type="entry name" value="YtcJ_like"/>
    <property type="match status" value="1"/>
</dbReference>
<accession>A0ABS9X9Y6</accession>
<sequence>MSTSADSAHADRIFLNGLIRPGGARRPGPEPTALAVRGGRIMACGSDEDIRALAGDRTTVVDLQGRRVVPGLIDGHMHAVRAGATWASELRWTDLPDLATALSLIRTAADTARPGEWIRVVGGWHPSQFAEAREPDRAELDAVAPDHPVYVQALYEVAILNSSALRAAGIDATTPDPPGGRLERDPATGQLTGRVFGMGAFNRILDAIPPVAPDQERRSTAAMFADLHALGLTGIVDAGGFAMPPERYAPLFALWRDGSLSMRMRLFLSAADRGKEYEQLAEWMRHTPPGFGDPMLRFAGIGEVVHYDCHDFEGLEQFAISDAASDELYRISHRAAEHGWSMNIHAVLDESIDRILTCWESVDALLPLRDLRFSLSHADRISPRNLRRLSALGGGIVLDDHQVFKADLSEQAWGHGSMTAAPPLGDMAAAGVPLAAGTDATRASSHNPWLSLWWLISGHSVDGVPRRDERHRMSRERALECYTAGSAWLTFEETDRGHLAPGAHADFAVLSEDYFTVPEERIPAIRSELTVVGGEVVHDSHACSQPTK</sequence>
<comment type="caution">
    <text evidence="2">The sequence shown here is derived from an EMBL/GenBank/DDBJ whole genome shotgun (WGS) entry which is preliminary data.</text>
</comment>
<dbReference type="EMBL" id="JALDAX010000001">
    <property type="protein sequence ID" value="MCI3238907.1"/>
    <property type="molecule type" value="Genomic_DNA"/>
</dbReference>
<dbReference type="RefSeq" id="WP_242708327.1">
    <property type="nucleotide sequence ID" value="NZ_JALDAX010000001.1"/>
</dbReference>
<protein>
    <submittedName>
        <fullName evidence="2">Amidohydrolase</fullName>
    </submittedName>
</protein>
<dbReference type="InterPro" id="IPR032466">
    <property type="entry name" value="Metal_Hydrolase"/>
</dbReference>
<evidence type="ECO:0000259" key="1">
    <source>
        <dbReference type="Pfam" id="PF07969"/>
    </source>
</evidence>
<dbReference type="InterPro" id="IPR011059">
    <property type="entry name" value="Metal-dep_hydrolase_composite"/>
</dbReference>
<organism evidence="2 3">
    <name type="scientific">Streptomyces spinosisporus</name>
    <dbReference type="NCBI Taxonomy" id="2927582"/>
    <lineage>
        <taxon>Bacteria</taxon>
        <taxon>Bacillati</taxon>
        <taxon>Actinomycetota</taxon>
        <taxon>Actinomycetes</taxon>
        <taxon>Kitasatosporales</taxon>
        <taxon>Streptomycetaceae</taxon>
        <taxon>Streptomyces</taxon>
    </lineage>
</organism>
<dbReference type="SUPFAM" id="SSF51556">
    <property type="entry name" value="Metallo-dependent hydrolases"/>
    <property type="match status" value="1"/>
</dbReference>
<feature type="domain" description="Amidohydrolase 3" evidence="1">
    <location>
        <begin position="60"/>
        <end position="538"/>
    </location>
</feature>
<dbReference type="PANTHER" id="PTHR22642">
    <property type="entry name" value="IMIDAZOLONEPROPIONASE"/>
    <property type="match status" value="1"/>
</dbReference>
<reference evidence="2" key="1">
    <citation type="submission" date="2022-03" db="EMBL/GenBank/DDBJ databases">
        <title>Streptomyces 7R015 and 7R016 isolated from Barleria lupulina in Thailand.</title>
        <authorList>
            <person name="Kanchanasin P."/>
            <person name="Phongsopitanun W."/>
            <person name="Tanasupawat S."/>
        </authorList>
    </citation>
    <scope>NUCLEOTIDE SEQUENCE</scope>
    <source>
        <strain evidence="2">7R016</strain>
    </source>
</reference>
<dbReference type="SUPFAM" id="SSF51338">
    <property type="entry name" value="Composite domain of metallo-dependent hydrolases"/>
    <property type="match status" value="1"/>
</dbReference>
<dbReference type="InterPro" id="IPR033932">
    <property type="entry name" value="YtcJ-like"/>
</dbReference>